<reference evidence="6 7" key="1">
    <citation type="submission" date="2021-07" db="EMBL/GenBank/DDBJ databases">
        <title>Paenibacillus radiodurans sp. nov., isolated from the southeastern edge of Tengger Desert.</title>
        <authorList>
            <person name="Zhang G."/>
        </authorList>
    </citation>
    <scope>NUCLEOTIDE SEQUENCE [LARGE SCALE GENOMIC DNA]</scope>
    <source>
        <strain evidence="6 7">DT7-4</strain>
    </source>
</reference>
<evidence type="ECO:0000313" key="6">
    <source>
        <dbReference type="EMBL" id="MBW7474274.1"/>
    </source>
</evidence>
<dbReference type="Gene3D" id="3.20.20.140">
    <property type="entry name" value="Metal-dependent hydrolases"/>
    <property type="match status" value="1"/>
</dbReference>
<keyword evidence="7" id="KW-1185">Reference proteome</keyword>
<keyword evidence="3 5" id="KW-0904">Protein phosphatase</keyword>
<dbReference type="InterPro" id="IPR016195">
    <property type="entry name" value="Pol/histidinol_Pase-like"/>
</dbReference>
<dbReference type="InterPro" id="IPR016667">
    <property type="entry name" value="Caps_polysacc_synth_CpsB/CapC"/>
</dbReference>
<accession>A0ABS7D2V6</accession>
<organism evidence="6 7">
    <name type="scientific">Paenibacillus oenotherae</name>
    <dbReference type="NCBI Taxonomy" id="1435645"/>
    <lineage>
        <taxon>Bacteria</taxon>
        <taxon>Bacillati</taxon>
        <taxon>Bacillota</taxon>
        <taxon>Bacilli</taxon>
        <taxon>Bacillales</taxon>
        <taxon>Paenibacillaceae</taxon>
        <taxon>Paenibacillus</taxon>
    </lineage>
</organism>
<evidence type="ECO:0000256" key="5">
    <source>
        <dbReference type="PIRNR" id="PIRNR016557"/>
    </source>
</evidence>
<evidence type="ECO:0000313" key="7">
    <source>
        <dbReference type="Proteomes" id="UP000812277"/>
    </source>
</evidence>
<dbReference type="SUPFAM" id="SSF89550">
    <property type="entry name" value="PHP domain-like"/>
    <property type="match status" value="1"/>
</dbReference>
<gene>
    <name evidence="6" type="ORF">K0T92_05920</name>
</gene>
<protein>
    <recommendedName>
        <fullName evidence="5">Tyrosine-protein phosphatase</fullName>
        <ecNumber evidence="5">3.1.3.48</ecNumber>
    </recommendedName>
</protein>
<dbReference type="PANTHER" id="PTHR39181:SF1">
    <property type="entry name" value="TYROSINE-PROTEIN PHOSPHATASE YWQE"/>
    <property type="match status" value="1"/>
</dbReference>
<proteinExistence type="inferred from homology"/>
<name>A0ABS7D2V6_9BACL</name>
<comment type="similarity">
    <text evidence="1 5">Belongs to the metallo-dependent hydrolases superfamily. CpsB/CapC family.</text>
</comment>
<dbReference type="PANTHER" id="PTHR39181">
    <property type="entry name" value="TYROSINE-PROTEIN PHOSPHATASE YWQE"/>
    <property type="match status" value="1"/>
</dbReference>
<evidence type="ECO:0000256" key="4">
    <source>
        <dbReference type="ARBA" id="ARBA00051722"/>
    </source>
</evidence>
<dbReference type="Pfam" id="PF19567">
    <property type="entry name" value="CpsB_CapC"/>
    <property type="match status" value="1"/>
</dbReference>
<dbReference type="EMBL" id="JAHZIJ010000002">
    <property type="protein sequence ID" value="MBW7474274.1"/>
    <property type="molecule type" value="Genomic_DNA"/>
</dbReference>
<sequence length="260" mass="28981">MIDIHCHLLHGLDDGSISLKDAVGMARNAVRDGVSTIFATPHYNRGRYDTESAVIRQHAAELQGELELQGIPLRVLTGQEIRVHGQLLEELDAGSLLPLGTSSYVLLEFPSSRMPSRFEETVHELGIAGWRPIIAHPERNAEIAADPNKLASLVECGALCQITSHSLTGRFGKRVKSAALELCRRNLVHFIASDAHNETTRPYELSLAYRVAAERFGTDIVDYYKRNARAVVHNIPVIRKPPLQRRRAMSLFSGWSLFRS</sequence>
<dbReference type="EC" id="3.1.3.48" evidence="5"/>
<dbReference type="Proteomes" id="UP000812277">
    <property type="component" value="Unassembled WGS sequence"/>
</dbReference>
<evidence type="ECO:0000256" key="2">
    <source>
        <dbReference type="ARBA" id="ARBA00022801"/>
    </source>
</evidence>
<dbReference type="RefSeq" id="WP_219871499.1">
    <property type="nucleotide sequence ID" value="NZ_JAHZIJ010000002.1"/>
</dbReference>
<comment type="catalytic activity">
    <reaction evidence="4 5">
        <text>O-phospho-L-tyrosyl-[protein] + H2O = L-tyrosyl-[protein] + phosphate</text>
        <dbReference type="Rhea" id="RHEA:10684"/>
        <dbReference type="Rhea" id="RHEA-COMP:10136"/>
        <dbReference type="Rhea" id="RHEA-COMP:20101"/>
        <dbReference type="ChEBI" id="CHEBI:15377"/>
        <dbReference type="ChEBI" id="CHEBI:43474"/>
        <dbReference type="ChEBI" id="CHEBI:46858"/>
        <dbReference type="ChEBI" id="CHEBI:61978"/>
        <dbReference type="EC" id="3.1.3.48"/>
    </reaction>
</comment>
<dbReference type="PIRSF" id="PIRSF016557">
    <property type="entry name" value="Caps_synth_CpsB"/>
    <property type="match status" value="1"/>
</dbReference>
<keyword evidence="2 5" id="KW-0378">Hydrolase</keyword>
<comment type="caution">
    <text evidence="6">The sequence shown here is derived from an EMBL/GenBank/DDBJ whole genome shotgun (WGS) entry which is preliminary data.</text>
</comment>
<evidence type="ECO:0000256" key="3">
    <source>
        <dbReference type="ARBA" id="ARBA00022912"/>
    </source>
</evidence>
<evidence type="ECO:0000256" key="1">
    <source>
        <dbReference type="ARBA" id="ARBA00005750"/>
    </source>
</evidence>